<name>A0A068UH75_COFCA</name>
<gene>
    <name evidence="1" type="ORF">GSCOC_T00025430001</name>
</gene>
<evidence type="ECO:0000313" key="2">
    <source>
        <dbReference type="Proteomes" id="UP000295252"/>
    </source>
</evidence>
<dbReference type="Proteomes" id="UP000295252">
    <property type="component" value="Chromosome III"/>
</dbReference>
<dbReference type="AlphaFoldDB" id="A0A068UH75"/>
<dbReference type="EMBL" id="HG739113">
    <property type="protein sequence ID" value="CDP07920.1"/>
    <property type="molecule type" value="Genomic_DNA"/>
</dbReference>
<protein>
    <submittedName>
        <fullName evidence="1">Uncharacterized protein</fullName>
    </submittedName>
</protein>
<keyword evidence="2" id="KW-1185">Reference proteome</keyword>
<accession>A0A068UH75</accession>
<organism evidence="1 2">
    <name type="scientific">Coffea canephora</name>
    <name type="common">Robusta coffee</name>
    <dbReference type="NCBI Taxonomy" id="49390"/>
    <lineage>
        <taxon>Eukaryota</taxon>
        <taxon>Viridiplantae</taxon>
        <taxon>Streptophyta</taxon>
        <taxon>Embryophyta</taxon>
        <taxon>Tracheophyta</taxon>
        <taxon>Spermatophyta</taxon>
        <taxon>Magnoliopsida</taxon>
        <taxon>eudicotyledons</taxon>
        <taxon>Gunneridae</taxon>
        <taxon>Pentapetalae</taxon>
        <taxon>asterids</taxon>
        <taxon>lamiids</taxon>
        <taxon>Gentianales</taxon>
        <taxon>Rubiaceae</taxon>
        <taxon>Ixoroideae</taxon>
        <taxon>Gardenieae complex</taxon>
        <taxon>Bertiereae - Coffeeae clade</taxon>
        <taxon>Coffeeae</taxon>
        <taxon>Coffea</taxon>
    </lineage>
</organism>
<dbReference type="InParanoid" id="A0A068UH75"/>
<sequence>MGASLLCKRFQISNVIIDIELLCFKIIGIILQDMAFLDFIDLFIIHTICADLVRFGNKVFL</sequence>
<reference evidence="2" key="1">
    <citation type="journal article" date="2014" name="Science">
        <title>The coffee genome provides insight into the convergent evolution of caffeine biosynthesis.</title>
        <authorList>
            <person name="Denoeud F."/>
            <person name="Carretero-Paulet L."/>
            <person name="Dereeper A."/>
            <person name="Droc G."/>
            <person name="Guyot R."/>
            <person name="Pietrella M."/>
            <person name="Zheng C."/>
            <person name="Alberti A."/>
            <person name="Anthony F."/>
            <person name="Aprea G."/>
            <person name="Aury J.M."/>
            <person name="Bento P."/>
            <person name="Bernard M."/>
            <person name="Bocs S."/>
            <person name="Campa C."/>
            <person name="Cenci A."/>
            <person name="Combes M.C."/>
            <person name="Crouzillat D."/>
            <person name="Da Silva C."/>
            <person name="Daddiego L."/>
            <person name="De Bellis F."/>
            <person name="Dussert S."/>
            <person name="Garsmeur O."/>
            <person name="Gayraud T."/>
            <person name="Guignon V."/>
            <person name="Jahn K."/>
            <person name="Jamilloux V."/>
            <person name="Joet T."/>
            <person name="Labadie K."/>
            <person name="Lan T."/>
            <person name="Leclercq J."/>
            <person name="Lepelley M."/>
            <person name="Leroy T."/>
            <person name="Li L.T."/>
            <person name="Librado P."/>
            <person name="Lopez L."/>
            <person name="Munoz A."/>
            <person name="Noel B."/>
            <person name="Pallavicini A."/>
            <person name="Perrotta G."/>
            <person name="Poncet V."/>
            <person name="Pot D."/>
            <person name="Priyono X."/>
            <person name="Rigoreau M."/>
            <person name="Rouard M."/>
            <person name="Rozas J."/>
            <person name="Tranchant-Dubreuil C."/>
            <person name="VanBuren R."/>
            <person name="Zhang Q."/>
            <person name="Andrade A.C."/>
            <person name="Argout X."/>
            <person name="Bertrand B."/>
            <person name="de Kochko A."/>
            <person name="Graziosi G."/>
            <person name="Henry R.J."/>
            <person name="Jayarama X."/>
            <person name="Ming R."/>
            <person name="Nagai C."/>
            <person name="Rounsley S."/>
            <person name="Sankoff D."/>
            <person name="Giuliano G."/>
            <person name="Albert V.A."/>
            <person name="Wincker P."/>
            <person name="Lashermes P."/>
        </authorList>
    </citation>
    <scope>NUCLEOTIDE SEQUENCE [LARGE SCALE GENOMIC DNA]</scope>
    <source>
        <strain evidence="2">cv. DH200-94</strain>
    </source>
</reference>
<evidence type="ECO:0000313" key="1">
    <source>
        <dbReference type="EMBL" id="CDP07920.1"/>
    </source>
</evidence>
<proteinExistence type="predicted"/>
<dbReference type="Gramene" id="CDP07920">
    <property type="protein sequence ID" value="CDP07920"/>
    <property type="gene ID" value="GSCOC_T00025430001"/>
</dbReference>